<organism evidence="3 4">
    <name type="scientific">Haloplanus rubicundus</name>
    <dbReference type="NCBI Taxonomy" id="1547898"/>
    <lineage>
        <taxon>Archaea</taxon>
        <taxon>Methanobacteriati</taxon>
        <taxon>Methanobacteriota</taxon>
        <taxon>Stenosarchaea group</taxon>
        <taxon>Halobacteria</taxon>
        <taxon>Halobacteriales</taxon>
        <taxon>Haloferacaceae</taxon>
        <taxon>Haloplanus</taxon>
    </lineage>
</organism>
<dbReference type="Gene3D" id="2.160.20.80">
    <property type="entry name" value="E3 ubiquitin-protein ligase SopA"/>
    <property type="match status" value="2"/>
</dbReference>
<dbReference type="Pfam" id="PF13599">
    <property type="entry name" value="Pentapeptide_4"/>
    <property type="match status" value="2"/>
</dbReference>
<keyword evidence="2" id="KW-0812">Transmembrane</keyword>
<proteinExistence type="predicted"/>
<name>A0A345E8U7_9EURY</name>
<feature type="transmembrane region" description="Helical" evidence="2">
    <location>
        <begin position="368"/>
        <end position="387"/>
    </location>
</feature>
<dbReference type="EMBL" id="CP031148">
    <property type="protein sequence ID" value="AXG08619.1"/>
    <property type="molecule type" value="Genomic_DNA"/>
</dbReference>
<keyword evidence="2" id="KW-1133">Transmembrane helix</keyword>
<evidence type="ECO:0000256" key="2">
    <source>
        <dbReference type="SAM" id="Phobius"/>
    </source>
</evidence>
<dbReference type="InterPro" id="IPR001646">
    <property type="entry name" value="5peptide_repeat"/>
</dbReference>
<keyword evidence="2" id="KW-0472">Membrane</keyword>
<feature type="transmembrane region" description="Helical" evidence="2">
    <location>
        <begin position="421"/>
        <end position="441"/>
    </location>
</feature>
<accession>A0A345E8U7</accession>
<evidence type="ECO:0000313" key="4">
    <source>
        <dbReference type="Proteomes" id="UP000252985"/>
    </source>
</evidence>
<dbReference type="AlphaFoldDB" id="A0A345E8U7"/>
<protein>
    <submittedName>
        <fullName evidence="3">Pentapeptide repeat-containing protein</fullName>
    </submittedName>
</protein>
<evidence type="ECO:0000313" key="3">
    <source>
        <dbReference type="EMBL" id="AXG08619.1"/>
    </source>
</evidence>
<sequence length="447" mass="48530">MGTPPSDRCGYTWPEDYEVSDSPDQQSCCWRETASNKVDRCIWHADPDKVEKSAEALKSACTPSETREKTSPYVELLDGANLQGVDISDDLSLENVAMRQSHASNVSISGGEFHEADFGGTDFEGAEFTNADFSSANFKETIFINADLNNVDLAAADLTNSDLSNIHFDTVNLGTATLTNANLTNAKLTKVNLGTATLANADLTDAEFDAYLGTATLTDANFANTDLSNVNLNGANLSETDLSNQDFSGTNLSGSNLRKANLSNANLAGSNLSKSDLREANIEDISVDGRTTCKRLDKDSRDLDSTARACHNLKTVFSDHGLVGKARNMYVQERRIRSLEAKMSDGWFNRRYLGSLPSRIFTGYGVQIGNLVGWMILLFVISTGVYVNAGVESSFSENVSYSVLAFTVAPPRVPSGTTTQVVMMIETFFGTLSIVLMGYILGNRERF</sequence>
<dbReference type="SUPFAM" id="SSF141571">
    <property type="entry name" value="Pentapeptide repeat-like"/>
    <property type="match status" value="2"/>
</dbReference>
<reference evidence="3 4" key="1">
    <citation type="submission" date="2018-07" db="EMBL/GenBank/DDBJ databases">
        <title>Genome sequences of Haloplanus sp. CBA1112.</title>
        <authorList>
            <person name="Kim Y.B."/>
            <person name="Roh S.W."/>
        </authorList>
    </citation>
    <scope>NUCLEOTIDE SEQUENCE [LARGE SCALE GENOMIC DNA]</scope>
    <source>
        <strain evidence="3 4">CBA1112</strain>
    </source>
</reference>
<keyword evidence="1" id="KW-0677">Repeat</keyword>
<dbReference type="Proteomes" id="UP000252985">
    <property type="component" value="Chromosome"/>
</dbReference>
<dbReference type="PANTHER" id="PTHR47485:SF1">
    <property type="entry name" value="THYLAKOID LUMENAL 17.4 KDA PROTEIN, CHLOROPLASTIC"/>
    <property type="match status" value="1"/>
</dbReference>
<gene>
    <name evidence="3" type="ORF">DU484_01415</name>
</gene>
<evidence type="ECO:0000256" key="1">
    <source>
        <dbReference type="ARBA" id="ARBA00022737"/>
    </source>
</evidence>
<dbReference type="PANTHER" id="PTHR47485">
    <property type="entry name" value="THYLAKOID LUMENAL 17.4 KDA PROTEIN, CHLOROPLASTIC"/>
    <property type="match status" value="1"/>
</dbReference>
<dbReference type="KEGG" id="haq:DU484_01415"/>